<organism evidence="12 13">
    <name type="scientific">Lottia gigantea</name>
    <name type="common">Giant owl limpet</name>
    <dbReference type="NCBI Taxonomy" id="225164"/>
    <lineage>
        <taxon>Eukaryota</taxon>
        <taxon>Metazoa</taxon>
        <taxon>Spiralia</taxon>
        <taxon>Lophotrochozoa</taxon>
        <taxon>Mollusca</taxon>
        <taxon>Gastropoda</taxon>
        <taxon>Patellogastropoda</taxon>
        <taxon>Lottioidea</taxon>
        <taxon>Lottiidae</taxon>
        <taxon>Lottia</taxon>
    </lineage>
</organism>
<feature type="transmembrane region" description="Helical" evidence="9">
    <location>
        <begin position="168"/>
        <end position="193"/>
    </location>
</feature>
<dbReference type="STRING" id="225164.V4B4X2"/>
<dbReference type="PROSITE" id="PS50929">
    <property type="entry name" value="ABC_TM1F"/>
    <property type="match status" value="1"/>
</dbReference>
<feature type="transmembrane region" description="Helical" evidence="9">
    <location>
        <begin position="461"/>
        <end position="481"/>
    </location>
</feature>
<dbReference type="InterPro" id="IPR003439">
    <property type="entry name" value="ABC_transporter-like_ATP-bd"/>
</dbReference>
<dbReference type="FunFam" id="1.20.1560.10:FF:000058">
    <property type="entry name" value="ABC transporter B family member 25"/>
    <property type="match status" value="1"/>
</dbReference>
<evidence type="ECO:0000256" key="7">
    <source>
        <dbReference type="ARBA" id="ARBA00023136"/>
    </source>
</evidence>
<dbReference type="InterPro" id="IPR039421">
    <property type="entry name" value="Type_1_exporter"/>
</dbReference>
<dbReference type="RefSeq" id="XP_009046752.1">
    <property type="nucleotide sequence ID" value="XM_009048504.1"/>
</dbReference>
<keyword evidence="2" id="KW-0813">Transport</keyword>
<feature type="transmembrane region" description="Helical" evidence="9">
    <location>
        <begin position="381"/>
        <end position="401"/>
    </location>
</feature>
<feature type="domain" description="ABC transmembrane type-1" evidence="11">
    <location>
        <begin position="243"/>
        <end position="528"/>
    </location>
</feature>
<dbReference type="SMART" id="SM00382">
    <property type="entry name" value="AAA"/>
    <property type="match status" value="1"/>
</dbReference>
<feature type="transmembrane region" description="Helical" evidence="9">
    <location>
        <begin position="87"/>
        <end position="108"/>
    </location>
</feature>
<evidence type="ECO:0000259" key="10">
    <source>
        <dbReference type="PROSITE" id="PS50893"/>
    </source>
</evidence>
<dbReference type="Proteomes" id="UP000030746">
    <property type="component" value="Unassembled WGS sequence"/>
</dbReference>
<dbReference type="CDD" id="cd03249">
    <property type="entry name" value="ABC_MTABC3_MDL1_MDL2"/>
    <property type="match status" value="1"/>
</dbReference>
<feature type="region of interest" description="Disordered" evidence="8">
    <location>
        <begin position="804"/>
        <end position="836"/>
    </location>
</feature>
<keyword evidence="4" id="KW-0547">Nucleotide-binding</keyword>
<dbReference type="GO" id="GO:0016887">
    <property type="term" value="F:ATP hydrolysis activity"/>
    <property type="evidence" value="ECO:0007669"/>
    <property type="project" value="InterPro"/>
</dbReference>
<dbReference type="CTD" id="20241952"/>
<sequence>MAPPEDTEKSPTRSKYVSLENGDIQDNDSETVIEGQHYYTLPTLRFINIVKIIIFIDGILSIVLWLTGGHTKYFVDNIVHFHLTESVFDLALICSIKSVLYMILYTWLEELTLKFTNCPFDQDLKTKTRYAHFGIVFIAIAVLTYTTTKGGLVLNAYLNKKDYRIMHPTYNALVISAFVFSFIQIICALYSFVAMRKLKVLRILHRLNDDGEEVDADGKPIKKKANILRLIKLAKPEAGIISLAFFAMLGSSGVQIVAPLFFGKVVDAAQRNMDELNNTVLILLFIYMGGALCSSARSWIFTLAGQRVVARLRKDLFKSVIKQEVAFFDTNRTGEICNRLSSDTQVLQNAVTVNMSMLFRYLLQIIGSLVLMFVLNPSLTGVLIAVVPIVSLGAVQYGRYLKKVRKEFQDRLADAGTTAEESISSIRTVRSFSGETKAIKAYGSDVDKSYKEGSKLAAAQGLFDGTIGLLSYGAVLLVLWYGGKLVYENTQDSNTGISPGVLTSFLLYTLQVALAFALLSSLYGDFMQALGASLRIFELFDRKPLVSSENGDILPMFDGHVEFKNVHFTYPSRPETPVIKGINLTVSPGQVVALVGPSGGGKSTIVSLIERFYDPDSGSISLGGQDLTSLDPQWFRQKIAMVSQEPTLFACSIKENIAYGRNATDAEIVEAAKQANAHEFIQTFESGYDTLVGERGVRLSGGQKQRIAISRALIMDPVILLLDEATSALDAESEHLVQEAIDRAMKGRTVIVIAHRLSTVRNANKVIVIDKGLIAEQGSHDELLAVNGVYKRLVLRQLTAGGMMVNNGNDNSTEENNDSEQNTNKDHDQDTIQQLD</sequence>
<evidence type="ECO:0000259" key="11">
    <source>
        <dbReference type="PROSITE" id="PS50929"/>
    </source>
</evidence>
<evidence type="ECO:0000256" key="2">
    <source>
        <dbReference type="ARBA" id="ARBA00022448"/>
    </source>
</evidence>
<dbReference type="Pfam" id="PF00005">
    <property type="entry name" value="ABC_tran"/>
    <property type="match status" value="1"/>
</dbReference>
<keyword evidence="6 9" id="KW-1133">Transmembrane helix</keyword>
<dbReference type="InterPro" id="IPR011527">
    <property type="entry name" value="ABC1_TM_dom"/>
</dbReference>
<evidence type="ECO:0000256" key="6">
    <source>
        <dbReference type="ARBA" id="ARBA00022989"/>
    </source>
</evidence>
<name>V4B4X2_LOTGI</name>
<keyword evidence="7 9" id="KW-0472">Membrane</keyword>
<feature type="transmembrane region" description="Helical" evidence="9">
    <location>
        <begin position="46"/>
        <end position="67"/>
    </location>
</feature>
<feature type="transmembrane region" description="Helical" evidence="9">
    <location>
        <begin position="282"/>
        <end position="304"/>
    </location>
</feature>
<dbReference type="OrthoDB" id="6500128at2759"/>
<dbReference type="GO" id="GO:0015421">
    <property type="term" value="F:ABC-type oligopeptide transporter activity"/>
    <property type="evidence" value="ECO:0007669"/>
    <property type="project" value="TreeGrafter"/>
</dbReference>
<dbReference type="InterPro" id="IPR017871">
    <property type="entry name" value="ABC_transporter-like_CS"/>
</dbReference>
<dbReference type="FunFam" id="3.40.50.300:FF:000403">
    <property type="entry name" value="ATP-binding cassette sub-family B member 8, mitochondrial"/>
    <property type="match status" value="1"/>
</dbReference>
<evidence type="ECO:0000313" key="13">
    <source>
        <dbReference type="Proteomes" id="UP000030746"/>
    </source>
</evidence>
<dbReference type="SUPFAM" id="SSF52540">
    <property type="entry name" value="P-loop containing nucleoside triphosphate hydrolases"/>
    <property type="match status" value="1"/>
</dbReference>
<dbReference type="InterPro" id="IPR036640">
    <property type="entry name" value="ABC1_TM_sf"/>
</dbReference>
<comment type="subcellular location">
    <subcellularLocation>
        <location evidence="1">Mitochondrion inner membrane</location>
        <topology evidence="1">Multi-pass membrane protein</topology>
    </subcellularLocation>
</comment>
<dbReference type="Gene3D" id="3.40.50.300">
    <property type="entry name" value="P-loop containing nucleotide triphosphate hydrolases"/>
    <property type="match status" value="1"/>
</dbReference>
<evidence type="ECO:0000313" key="12">
    <source>
        <dbReference type="EMBL" id="ESP02536.1"/>
    </source>
</evidence>
<keyword evidence="5" id="KW-0067">ATP-binding</keyword>
<proteinExistence type="predicted"/>
<dbReference type="PIRSF" id="PIRSF002773">
    <property type="entry name" value="ABC_prm/ATPase_B"/>
    <property type="match status" value="1"/>
</dbReference>
<evidence type="ECO:0000256" key="5">
    <source>
        <dbReference type="ARBA" id="ARBA00022840"/>
    </source>
</evidence>
<dbReference type="PROSITE" id="PS00211">
    <property type="entry name" value="ABC_TRANSPORTER_1"/>
    <property type="match status" value="1"/>
</dbReference>
<dbReference type="InterPro" id="IPR027417">
    <property type="entry name" value="P-loop_NTPase"/>
</dbReference>
<gene>
    <name evidence="12" type="ORF">LOTGIDRAFT_171935</name>
</gene>
<feature type="transmembrane region" description="Helical" evidence="9">
    <location>
        <begin position="129"/>
        <end position="148"/>
    </location>
</feature>
<dbReference type="GeneID" id="20241952"/>
<feature type="transmembrane region" description="Helical" evidence="9">
    <location>
        <begin position="238"/>
        <end position="262"/>
    </location>
</feature>
<evidence type="ECO:0000256" key="4">
    <source>
        <dbReference type="ARBA" id="ARBA00022741"/>
    </source>
</evidence>
<feature type="transmembrane region" description="Helical" evidence="9">
    <location>
        <begin position="358"/>
        <end position="375"/>
    </location>
</feature>
<evidence type="ECO:0000256" key="9">
    <source>
        <dbReference type="SAM" id="Phobius"/>
    </source>
</evidence>
<evidence type="ECO:0000256" key="3">
    <source>
        <dbReference type="ARBA" id="ARBA00022692"/>
    </source>
</evidence>
<dbReference type="PROSITE" id="PS50893">
    <property type="entry name" value="ABC_TRANSPORTER_2"/>
    <property type="match status" value="1"/>
</dbReference>
<dbReference type="Pfam" id="PF00664">
    <property type="entry name" value="ABC_membrane"/>
    <property type="match status" value="1"/>
</dbReference>
<dbReference type="KEGG" id="lgi:LOTGIDRAFT_171935"/>
<dbReference type="OMA" id="VQRMPLQ"/>
<dbReference type="Gene3D" id="1.20.1560.10">
    <property type="entry name" value="ABC transporter type 1, transmembrane domain"/>
    <property type="match status" value="1"/>
</dbReference>
<reference evidence="12 13" key="1">
    <citation type="journal article" date="2013" name="Nature">
        <title>Insights into bilaterian evolution from three spiralian genomes.</title>
        <authorList>
            <person name="Simakov O."/>
            <person name="Marletaz F."/>
            <person name="Cho S.J."/>
            <person name="Edsinger-Gonzales E."/>
            <person name="Havlak P."/>
            <person name="Hellsten U."/>
            <person name="Kuo D.H."/>
            <person name="Larsson T."/>
            <person name="Lv J."/>
            <person name="Arendt D."/>
            <person name="Savage R."/>
            <person name="Osoegawa K."/>
            <person name="de Jong P."/>
            <person name="Grimwood J."/>
            <person name="Chapman J.A."/>
            <person name="Shapiro H."/>
            <person name="Aerts A."/>
            <person name="Otillar R.P."/>
            <person name="Terry A.Y."/>
            <person name="Boore J.L."/>
            <person name="Grigoriev I.V."/>
            <person name="Lindberg D.R."/>
            <person name="Seaver E.C."/>
            <person name="Weisblat D.A."/>
            <person name="Putnam N.H."/>
            <person name="Rokhsar D.S."/>
        </authorList>
    </citation>
    <scope>NUCLEOTIDE SEQUENCE [LARGE SCALE GENOMIC DNA]</scope>
</reference>
<accession>V4B4X2</accession>
<protein>
    <submittedName>
        <fullName evidence="12">Uncharacterized protein</fullName>
    </submittedName>
</protein>
<feature type="domain" description="ABC transporter" evidence="10">
    <location>
        <begin position="561"/>
        <end position="796"/>
    </location>
</feature>
<feature type="transmembrane region" description="Helical" evidence="9">
    <location>
        <begin position="501"/>
        <end position="523"/>
    </location>
</feature>
<dbReference type="PANTHER" id="PTHR43394">
    <property type="entry name" value="ATP-DEPENDENT PERMEASE MDL1, MITOCHONDRIAL"/>
    <property type="match status" value="1"/>
</dbReference>
<dbReference type="InterPro" id="IPR003593">
    <property type="entry name" value="AAA+_ATPase"/>
</dbReference>
<dbReference type="GO" id="GO:0005524">
    <property type="term" value="F:ATP binding"/>
    <property type="evidence" value="ECO:0007669"/>
    <property type="project" value="UniProtKB-KW"/>
</dbReference>
<dbReference type="SUPFAM" id="SSF90123">
    <property type="entry name" value="ABC transporter transmembrane region"/>
    <property type="match status" value="1"/>
</dbReference>
<evidence type="ECO:0000256" key="1">
    <source>
        <dbReference type="ARBA" id="ARBA00004448"/>
    </source>
</evidence>
<dbReference type="GO" id="GO:0090374">
    <property type="term" value="P:oligopeptide export from mitochondrion"/>
    <property type="evidence" value="ECO:0007669"/>
    <property type="project" value="TreeGrafter"/>
</dbReference>
<keyword evidence="3 9" id="KW-0812">Transmembrane</keyword>
<dbReference type="AlphaFoldDB" id="V4B4X2"/>
<dbReference type="GO" id="GO:0005743">
    <property type="term" value="C:mitochondrial inner membrane"/>
    <property type="evidence" value="ECO:0007669"/>
    <property type="project" value="UniProtKB-SubCell"/>
</dbReference>
<dbReference type="CDD" id="cd18780">
    <property type="entry name" value="ABC_6TM_AtABCB27_like"/>
    <property type="match status" value="1"/>
</dbReference>
<dbReference type="PANTHER" id="PTHR43394:SF1">
    <property type="entry name" value="ATP-BINDING CASSETTE SUB-FAMILY B MEMBER 10, MITOCHONDRIAL"/>
    <property type="match status" value="1"/>
</dbReference>
<dbReference type="HOGENOM" id="CLU_000604_84_3_1"/>
<evidence type="ECO:0000256" key="8">
    <source>
        <dbReference type="SAM" id="MobiDB-lite"/>
    </source>
</evidence>
<keyword evidence="13" id="KW-1185">Reference proteome</keyword>
<dbReference type="EMBL" id="KB200183">
    <property type="protein sequence ID" value="ESP02536.1"/>
    <property type="molecule type" value="Genomic_DNA"/>
</dbReference>